<dbReference type="AlphaFoldDB" id="A0A0Q3TBA1"/>
<accession>A0A0Q3TBA1</accession>
<protein>
    <submittedName>
        <fullName evidence="1">Uncharacterized protein</fullName>
    </submittedName>
</protein>
<comment type="caution">
    <text evidence="1">The sequence shown here is derived from an EMBL/GenBank/DDBJ whole genome shotgun (WGS) entry which is preliminary data.</text>
</comment>
<evidence type="ECO:0000313" key="2">
    <source>
        <dbReference type="Proteomes" id="UP000051888"/>
    </source>
</evidence>
<keyword evidence="2" id="KW-1185">Reference proteome</keyword>
<dbReference type="STRING" id="157838.AN964_24920"/>
<reference evidence="1 2" key="1">
    <citation type="submission" date="2015-09" db="EMBL/GenBank/DDBJ databases">
        <title>Genome sequencing project for genomic taxonomy and phylogenomics of Bacillus-like bacteria.</title>
        <authorList>
            <person name="Liu B."/>
            <person name="Wang J."/>
            <person name="Zhu Y."/>
            <person name="Liu G."/>
            <person name="Chen Q."/>
            <person name="Chen Z."/>
            <person name="Lan J."/>
            <person name="Che J."/>
            <person name="Ge C."/>
            <person name="Shi H."/>
            <person name="Pan Z."/>
            <person name="Liu X."/>
        </authorList>
    </citation>
    <scope>NUCLEOTIDE SEQUENCE [LARGE SCALE GENOMIC DNA]</scope>
    <source>
        <strain evidence="1 2">LMG 18435</strain>
    </source>
</reference>
<dbReference type="Proteomes" id="UP000051888">
    <property type="component" value="Unassembled WGS sequence"/>
</dbReference>
<dbReference type="OrthoDB" id="153065at2"/>
<dbReference type="RefSeq" id="WP_055742466.1">
    <property type="nucleotide sequence ID" value="NZ_JAAIWL010000041.1"/>
</dbReference>
<dbReference type="EMBL" id="LJJC01000015">
    <property type="protein sequence ID" value="KQL50857.1"/>
    <property type="molecule type" value="Genomic_DNA"/>
</dbReference>
<proteinExistence type="predicted"/>
<gene>
    <name evidence="1" type="ORF">AN964_24920</name>
</gene>
<sequence>MKVDRAVRNNIAWCEMVCDTHGIEYFWKENLWGLLTEAPPFYPEVITVNRKATMEEYKFFGEKGKVSSVKDSYAHLDLSPYGFKKLFAAEWIYYAPISDTEALETKWSVISTERDLAYWTLQSGLIDVIKPNLLKYENVKIFMQENNEEISGFIANVDAGVVGVSNVFSIGNDNENLWSEIPKIISNEYPGMYMVGYEHGSDLQLAQKSGWGSLGPLRVWIKSD</sequence>
<name>A0A0Q3TBA1_9BACI</name>
<dbReference type="PATRIC" id="fig|157838.3.peg.5488"/>
<organism evidence="1 2">
    <name type="scientific">Heyndrickxia shackletonii</name>
    <dbReference type="NCBI Taxonomy" id="157838"/>
    <lineage>
        <taxon>Bacteria</taxon>
        <taxon>Bacillati</taxon>
        <taxon>Bacillota</taxon>
        <taxon>Bacilli</taxon>
        <taxon>Bacillales</taxon>
        <taxon>Bacillaceae</taxon>
        <taxon>Heyndrickxia</taxon>
    </lineage>
</organism>
<evidence type="ECO:0000313" key="1">
    <source>
        <dbReference type="EMBL" id="KQL50857.1"/>
    </source>
</evidence>